<feature type="region of interest" description="Disordered" evidence="1">
    <location>
        <begin position="1"/>
        <end position="20"/>
    </location>
</feature>
<name>A0ABU4VLP5_9ACTN</name>
<evidence type="ECO:0000256" key="1">
    <source>
        <dbReference type="SAM" id="MobiDB-lite"/>
    </source>
</evidence>
<evidence type="ECO:0000313" key="3">
    <source>
        <dbReference type="Proteomes" id="UP001277761"/>
    </source>
</evidence>
<dbReference type="RefSeq" id="WP_319954925.1">
    <property type="nucleotide sequence ID" value="NZ_JAXAVX010000008.1"/>
</dbReference>
<proteinExistence type="predicted"/>
<comment type="caution">
    <text evidence="2">The sequence shown here is derived from an EMBL/GenBank/DDBJ whole genome shotgun (WGS) entry which is preliminary data.</text>
</comment>
<accession>A0ABU4VLP5</accession>
<protein>
    <recommendedName>
        <fullName evidence="4">Terminase small subunit</fullName>
    </recommendedName>
</protein>
<evidence type="ECO:0000313" key="2">
    <source>
        <dbReference type="EMBL" id="MDX8152769.1"/>
    </source>
</evidence>
<reference evidence="2 3" key="1">
    <citation type="submission" date="2023-11" db="EMBL/GenBank/DDBJ databases">
        <authorList>
            <person name="Xu M."/>
            <person name="Jiang T."/>
        </authorList>
    </citation>
    <scope>NUCLEOTIDE SEQUENCE [LARGE SCALE GENOMIC DNA]</scope>
    <source>
        <strain evidence="2 3">SD</strain>
    </source>
</reference>
<dbReference type="Proteomes" id="UP001277761">
    <property type="component" value="Unassembled WGS sequence"/>
</dbReference>
<organism evidence="2 3">
    <name type="scientific">Patulibacter brassicae</name>
    <dbReference type="NCBI Taxonomy" id="1705717"/>
    <lineage>
        <taxon>Bacteria</taxon>
        <taxon>Bacillati</taxon>
        <taxon>Actinomycetota</taxon>
        <taxon>Thermoleophilia</taxon>
        <taxon>Solirubrobacterales</taxon>
        <taxon>Patulibacteraceae</taxon>
        <taxon>Patulibacter</taxon>
    </lineage>
</organism>
<keyword evidence="3" id="KW-1185">Reference proteome</keyword>
<gene>
    <name evidence="2" type="ORF">SK069_14270</name>
</gene>
<sequence length="133" mass="15150">MGRLSPSPKGNQRAVTHGASSELRLAPVREKHAVILKQRYEHIDDVRLALLANLFARIELATRWLDAQRGIVRNKNGEPFHIVRDLHLWERRAERIIKELDAEYRQPERLDLASQMSAVGEGEEVEIADATPA</sequence>
<evidence type="ECO:0008006" key="4">
    <source>
        <dbReference type="Google" id="ProtNLM"/>
    </source>
</evidence>
<dbReference type="EMBL" id="JAXAVX010000008">
    <property type="protein sequence ID" value="MDX8152769.1"/>
    <property type="molecule type" value="Genomic_DNA"/>
</dbReference>